<dbReference type="InterPro" id="IPR050064">
    <property type="entry name" value="IGPS_HisA/HisF"/>
</dbReference>
<evidence type="ECO:0000313" key="21">
    <source>
        <dbReference type="Proteomes" id="UP000581135"/>
    </source>
</evidence>
<keyword evidence="8 18" id="KW-0963">Cytoplasm</keyword>
<evidence type="ECO:0000256" key="17">
    <source>
        <dbReference type="HAMAP-Rule" id="MF_01013"/>
    </source>
</evidence>
<name>A0A839SML2_9PROT</name>
<dbReference type="Gene3D" id="1.10.287.1080">
    <property type="entry name" value="MazG-like"/>
    <property type="match status" value="1"/>
</dbReference>
<dbReference type="Pfam" id="PF01503">
    <property type="entry name" value="PRA-PH"/>
    <property type="match status" value="1"/>
</dbReference>
<evidence type="ECO:0000256" key="15">
    <source>
        <dbReference type="ARBA" id="ARBA00025475"/>
    </source>
</evidence>
<dbReference type="EMBL" id="JACHXA010000001">
    <property type="protein sequence ID" value="MBB3064061.1"/>
    <property type="molecule type" value="Genomic_DNA"/>
</dbReference>
<dbReference type="InterPro" id="IPR008179">
    <property type="entry name" value="HisE"/>
</dbReference>
<evidence type="ECO:0000256" key="11">
    <source>
        <dbReference type="ARBA" id="ARBA00022801"/>
    </source>
</evidence>
<evidence type="ECO:0000256" key="16">
    <source>
        <dbReference type="ARBA" id="ARBA00047838"/>
    </source>
</evidence>
<keyword evidence="11 18" id="KW-0378">Hydrolase</keyword>
<evidence type="ECO:0000256" key="7">
    <source>
        <dbReference type="ARBA" id="ARBA00011152"/>
    </source>
</evidence>
<evidence type="ECO:0000313" key="20">
    <source>
        <dbReference type="EMBL" id="MBB3064061.1"/>
    </source>
</evidence>
<comment type="catalytic activity">
    <reaction evidence="16 17">
        <text>5-[(5-phospho-1-deoxy-D-ribulos-1-ylimino)methylamino]-1-(5-phospho-beta-D-ribosyl)imidazole-4-carboxamide + L-glutamine = D-erythro-1-(imidazol-4-yl)glycerol 3-phosphate + 5-amino-1-(5-phospho-beta-D-ribosyl)imidazole-4-carboxamide + L-glutamate + H(+)</text>
        <dbReference type="Rhea" id="RHEA:24793"/>
        <dbReference type="ChEBI" id="CHEBI:15378"/>
        <dbReference type="ChEBI" id="CHEBI:29985"/>
        <dbReference type="ChEBI" id="CHEBI:58278"/>
        <dbReference type="ChEBI" id="CHEBI:58359"/>
        <dbReference type="ChEBI" id="CHEBI:58475"/>
        <dbReference type="ChEBI" id="CHEBI:58525"/>
        <dbReference type="EC" id="4.3.2.10"/>
    </reaction>
</comment>
<comment type="subunit">
    <text evidence="7 17">Heterodimer of HisH and HisF.</text>
</comment>
<dbReference type="Pfam" id="PF00977">
    <property type="entry name" value="His_biosynth"/>
    <property type="match status" value="1"/>
</dbReference>
<proteinExistence type="inferred from homology"/>
<protein>
    <recommendedName>
        <fullName evidence="17 18">Multifunctional fusion protein</fullName>
    </recommendedName>
    <domain>
        <recommendedName>
            <fullName evidence="17">Imidazole glycerol phosphate synthase subunit HisF</fullName>
            <ecNumber evidence="17">4.3.2.10</ecNumber>
        </recommendedName>
        <alternativeName>
            <fullName evidence="17">IGP synthase cyclase subunit</fullName>
        </alternativeName>
        <alternativeName>
            <fullName evidence="17">IGP synthase subunit HisF</fullName>
        </alternativeName>
        <alternativeName>
            <fullName evidence="17">ImGP synthase subunit HisF</fullName>
            <shortName evidence="17">IGPS subunit HisF</shortName>
        </alternativeName>
    </domain>
    <domain>
        <recommendedName>
            <fullName evidence="18">Phosphoribosyl-ATP pyrophosphatase</fullName>
            <shortName evidence="18">PRA-PH</shortName>
            <ecNumber evidence="18">3.6.1.31</ecNumber>
        </recommendedName>
    </domain>
</protein>
<dbReference type="CDD" id="cd11534">
    <property type="entry name" value="NTP-PPase_HisIE_like"/>
    <property type="match status" value="1"/>
</dbReference>
<dbReference type="InterPro" id="IPR006062">
    <property type="entry name" value="His_biosynth"/>
</dbReference>
<feature type="active site" evidence="17">
    <location>
        <position position="131"/>
    </location>
</feature>
<evidence type="ECO:0000256" key="5">
    <source>
        <dbReference type="ARBA" id="ARBA00009392"/>
    </source>
</evidence>
<dbReference type="GO" id="GO:0005524">
    <property type="term" value="F:ATP binding"/>
    <property type="evidence" value="ECO:0007669"/>
    <property type="project" value="UniProtKB-KW"/>
</dbReference>
<dbReference type="NCBIfam" id="NF001613">
    <property type="entry name" value="PRK00400.1-5"/>
    <property type="match status" value="1"/>
</dbReference>
<dbReference type="SUPFAM" id="SSF51366">
    <property type="entry name" value="Ribulose-phoshate binding barrel"/>
    <property type="match status" value="1"/>
</dbReference>
<dbReference type="NCBIfam" id="TIGR03572">
    <property type="entry name" value="WbuZ"/>
    <property type="match status" value="1"/>
</dbReference>
<evidence type="ECO:0000256" key="14">
    <source>
        <dbReference type="ARBA" id="ARBA00023239"/>
    </source>
</evidence>
<dbReference type="CDD" id="cd04731">
    <property type="entry name" value="HisF"/>
    <property type="match status" value="1"/>
</dbReference>
<comment type="similarity">
    <text evidence="6 17 19">Belongs to the HisA/HisF family.</text>
</comment>
<evidence type="ECO:0000256" key="2">
    <source>
        <dbReference type="ARBA" id="ARBA00004496"/>
    </source>
</evidence>
<evidence type="ECO:0000256" key="19">
    <source>
        <dbReference type="RuleBase" id="RU003657"/>
    </source>
</evidence>
<keyword evidence="21" id="KW-1185">Reference proteome</keyword>
<evidence type="ECO:0000256" key="9">
    <source>
        <dbReference type="ARBA" id="ARBA00022605"/>
    </source>
</evidence>
<keyword evidence="10 18" id="KW-0547">Nucleotide-binding</keyword>
<comment type="pathway">
    <text evidence="4 18">Amino-acid biosynthesis; L-histidine biosynthesis; L-histidine from 5-phospho-alpha-D-ribose 1-diphosphate: step 2/9.</text>
</comment>
<dbReference type="GO" id="GO:0000107">
    <property type="term" value="F:imidazoleglycerol-phosphate synthase activity"/>
    <property type="evidence" value="ECO:0007669"/>
    <property type="project" value="UniProtKB-UniRule"/>
</dbReference>
<comment type="catalytic activity">
    <reaction evidence="1 18">
        <text>1-(5-phospho-beta-D-ribosyl)-ATP + H2O = 1-(5-phospho-beta-D-ribosyl)-5'-AMP + diphosphate + H(+)</text>
        <dbReference type="Rhea" id="RHEA:22828"/>
        <dbReference type="ChEBI" id="CHEBI:15377"/>
        <dbReference type="ChEBI" id="CHEBI:15378"/>
        <dbReference type="ChEBI" id="CHEBI:33019"/>
        <dbReference type="ChEBI" id="CHEBI:59457"/>
        <dbReference type="ChEBI" id="CHEBI:73183"/>
        <dbReference type="EC" id="3.6.1.31"/>
    </reaction>
</comment>
<evidence type="ECO:0000256" key="6">
    <source>
        <dbReference type="ARBA" id="ARBA00009667"/>
    </source>
</evidence>
<dbReference type="PANTHER" id="PTHR21235:SF2">
    <property type="entry name" value="IMIDAZOLE GLYCEROL PHOSPHATE SYNTHASE HISHF"/>
    <property type="match status" value="1"/>
</dbReference>
<dbReference type="InterPro" id="IPR004651">
    <property type="entry name" value="HisF"/>
</dbReference>
<evidence type="ECO:0000256" key="3">
    <source>
        <dbReference type="ARBA" id="ARBA00005091"/>
    </source>
</evidence>
<dbReference type="GO" id="GO:0000105">
    <property type="term" value="P:L-histidine biosynthetic process"/>
    <property type="evidence" value="ECO:0007669"/>
    <property type="project" value="UniProtKB-UniRule"/>
</dbReference>
<dbReference type="FunFam" id="3.20.20.70:FF:000006">
    <property type="entry name" value="Imidazole glycerol phosphate synthase subunit HisF"/>
    <property type="match status" value="1"/>
</dbReference>
<evidence type="ECO:0000256" key="1">
    <source>
        <dbReference type="ARBA" id="ARBA00001460"/>
    </source>
</evidence>
<dbReference type="AlphaFoldDB" id="A0A839SML2"/>
<dbReference type="Gene3D" id="3.20.20.70">
    <property type="entry name" value="Aldolase class I"/>
    <property type="match status" value="1"/>
</dbReference>
<dbReference type="InterPro" id="IPR011060">
    <property type="entry name" value="RibuloseP-bd_barrel"/>
</dbReference>
<dbReference type="EC" id="3.6.1.31" evidence="18"/>
<dbReference type="NCBIfam" id="TIGR03188">
    <property type="entry name" value="histidine_hisI"/>
    <property type="match status" value="1"/>
</dbReference>
<evidence type="ECO:0000256" key="4">
    <source>
        <dbReference type="ARBA" id="ARBA00005204"/>
    </source>
</evidence>
<gene>
    <name evidence="18" type="primary">hisE</name>
    <name evidence="17" type="synonym">hisF</name>
    <name evidence="20" type="ORF">FHR98_000326</name>
</gene>
<dbReference type="GO" id="GO:0004636">
    <property type="term" value="F:phosphoribosyl-ATP diphosphatase activity"/>
    <property type="evidence" value="ECO:0007669"/>
    <property type="project" value="UniProtKB-UniRule"/>
</dbReference>
<sequence>MMLKARIIPCLDVKDGRVVKGVNFVGLRDAGDPVEQARIYDAAGADELCFLDITASNENRGIILDVVRATAEQCFMPLTVGGGVRTLEDIRKLLLAGADKVSINTAAITNPEFVREAAEKFGTQCIVVAIDAKQVSPGKFEIFTHGGRNATGIDAVEWARKMESFGAGEILLTSMDRDGTKIGYDLALTRAVSDAVRVPVIASGGVGTLEHLVAGVKDGHAAAVLAASIFHFGQHTIAEAKDALQSAGIAVRPAKAEGDVMDNSNCSGDHILDRLHDVVLSRKGADPKSSYTAKLYAKGLKKITQKLGEEAAETIIAGLVEDKKALAGESADLLYHLMVLWAARDLDPRSVWEKLEERTATSGLTEKASRKKA</sequence>
<dbReference type="InterPro" id="IPR020021">
    <property type="entry name" value="Glycosyl_amidation-assoc_WbuZ"/>
</dbReference>
<keyword evidence="12 18" id="KW-0067">ATP-binding</keyword>
<accession>A0A839SML2</accession>
<dbReference type="NCBIfam" id="NF001611">
    <property type="entry name" value="PRK00400.1-3"/>
    <property type="match status" value="1"/>
</dbReference>
<dbReference type="EC" id="4.3.2.10" evidence="17"/>
<organism evidence="20 21">
    <name type="scientific">Limibacillus halophilus</name>
    <dbReference type="NCBI Taxonomy" id="1579333"/>
    <lineage>
        <taxon>Bacteria</taxon>
        <taxon>Pseudomonadati</taxon>
        <taxon>Pseudomonadota</taxon>
        <taxon>Alphaproteobacteria</taxon>
        <taxon>Rhodospirillales</taxon>
        <taxon>Rhodovibrionaceae</taxon>
        <taxon>Limibacillus</taxon>
    </lineage>
</organism>
<dbReference type="HAMAP" id="MF_01013">
    <property type="entry name" value="HisF"/>
    <property type="match status" value="1"/>
</dbReference>
<dbReference type="Proteomes" id="UP000581135">
    <property type="component" value="Unassembled WGS sequence"/>
</dbReference>
<comment type="caution">
    <text evidence="20">The sequence shown here is derived from an EMBL/GenBank/DDBJ whole genome shotgun (WGS) entry which is preliminary data.</text>
</comment>
<evidence type="ECO:0000256" key="18">
    <source>
        <dbReference type="HAMAP-Rule" id="MF_01020"/>
    </source>
</evidence>
<dbReference type="SUPFAM" id="SSF101386">
    <property type="entry name" value="all-alpha NTP pyrophosphatases"/>
    <property type="match status" value="1"/>
</dbReference>
<dbReference type="InterPro" id="IPR013785">
    <property type="entry name" value="Aldolase_TIM"/>
</dbReference>
<evidence type="ECO:0000256" key="12">
    <source>
        <dbReference type="ARBA" id="ARBA00022840"/>
    </source>
</evidence>
<dbReference type="HAMAP" id="MF_01020">
    <property type="entry name" value="HisE"/>
    <property type="match status" value="1"/>
</dbReference>
<feature type="active site" evidence="17">
    <location>
        <position position="12"/>
    </location>
</feature>
<keyword evidence="14 17" id="KW-0456">Lyase</keyword>
<keyword evidence="13 18" id="KW-0368">Histidine biosynthesis</keyword>
<dbReference type="InterPro" id="IPR021130">
    <property type="entry name" value="PRib-ATP_PPHydrolase-like"/>
</dbReference>
<evidence type="ECO:0000256" key="10">
    <source>
        <dbReference type="ARBA" id="ARBA00022741"/>
    </source>
</evidence>
<dbReference type="UniPathway" id="UPA00031">
    <property type="reaction ID" value="UER00007"/>
</dbReference>
<comment type="similarity">
    <text evidence="5 18">Belongs to the PRA-PH family.</text>
</comment>
<dbReference type="NCBIfam" id="TIGR00735">
    <property type="entry name" value="hisF"/>
    <property type="match status" value="1"/>
</dbReference>
<comment type="pathway">
    <text evidence="3 17">Amino-acid biosynthesis; L-histidine biosynthesis; L-histidine from 5-phospho-alpha-D-ribose 1-diphosphate: step 5/9.</text>
</comment>
<comment type="function">
    <text evidence="15 17">IGPS catalyzes the conversion of PRFAR and glutamine to IGP, AICAR and glutamate. The HisF subunit catalyzes the cyclization activity that produces IGP and AICAR from PRFAR using the ammonia provided by the HisH subunit.</text>
</comment>
<dbReference type="GO" id="GO:0005737">
    <property type="term" value="C:cytoplasm"/>
    <property type="evidence" value="ECO:0007669"/>
    <property type="project" value="UniProtKB-SubCell"/>
</dbReference>
<comment type="subcellular location">
    <subcellularLocation>
        <location evidence="2 18">Cytoplasm</location>
    </subcellularLocation>
</comment>
<reference evidence="20 21" key="1">
    <citation type="submission" date="2020-08" db="EMBL/GenBank/DDBJ databases">
        <title>Genomic Encyclopedia of Type Strains, Phase III (KMG-III): the genomes of soil and plant-associated and newly described type strains.</title>
        <authorList>
            <person name="Whitman W."/>
        </authorList>
    </citation>
    <scope>NUCLEOTIDE SEQUENCE [LARGE SCALE GENOMIC DNA]</scope>
    <source>
        <strain evidence="20 21">CECT 8803</strain>
    </source>
</reference>
<evidence type="ECO:0000256" key="13">
    <source>
        <dbReference type="ARBA" id="ARBA00023102"/>
    </source>
</evidence>
<dbReference type="GO" id="GO:0016833">
    <property type="term" value="F:oxo-acid-lyase activity"/>
    <property type="evidence" value="ECO:0007669"/>
    <property type="project" value="InterPro"/>
</dbReference>
<keyword evidence="9 18" id="KW-0028">Amino-acid biosynthesis</keyword>
<evidence type="ECO:0000256" key="8">
    <source>
        <dbReference type="ARBA" id="ARBA00022490"/>
    </source>
</evidence>
<dbReference type="PANTHER" id="PTHR21235">
    <property type="entry name" value="IMIDAZOLE GLYCEROL PHOSPHATE SYNTHASE SUBUNIT HISF/H IGP SYNTHASE SUBUNIT HISF/H"/>
    <property type="match status" value="1"/>
</dbReference>